<dbReference type="AlphaFoldDB" id="A0ABD7S3Q9"/>
<protein>
    <submittedName>
        <fullName evidence="1">Replication protein RepA</fullName>
    </submittedName>
</protein>
<dbReference type="Pfam" id="PF10134">
    <property type="entry name" value="RPA"/>
    <property type="match status" value="1"/>
</dbReference>
<accession>A0ABD7S3Q9</accession>
<dbReference type="EMBL" id="SCFV01000003">
    <property type="protein sequence ID" value="TRO19621.1"/>
    <property type="molecule type" value="Genomic_DNA"/>
</dbReference>
<name>A0ABD7S3Q9_ECTME</name>
<dbReference type="Proteomes" id="UP000317327">
    <property type="component" value="Unassembled WGS sequence"/>
</dbReference>
<sequence>MQRVRAEARPGESWDEAIARLRAASSNNAVTGESELADFFISADSISAKDSRYFMDVALFRMSKRESRAGEVIRYDLADGYIEVKAGPDGMATIWDYDIVLMMISHLTESMNLYKRGRGAMPSRIFTPHVSDILKFCRRGDGGNQSKRVELALDRLKGTTIKSVLHRPLCNAKSITREVKSESLISGYRVLSETVTGRVDRVEIEAPYWVYKEVIDSHGSAVLTVSQDYFLIDSAIARFIYRLARRAAGSGGAKWGFKTIYERSGLTSFKEFCRILRRLIKSDSLPEYHLCEEAGLSGPQLIMTRRSTEQGCG</sequence>
<gene>
    <name evidence="1" type="ORF">EQ836_06640</name>
</gene>
<dbReference type="InterPro" id="IPR018777">
    <property type="entry name" value="Replication_initiator_prot_A"/>
</dbReference>
<organism evidence="1 2">
    <name type="scientific">Ectopseudomonas mendocina</name>
    <name type="common">Pseudomonas mendocina</name>
    <dbReference type="NCBI Taxonomy" id="300"/>
    <lineage>
        <taxon>Bacteria</taxon>
        <taxon>Pseudomonadati</taxon>
        <taxon>Pseudomonadota</taxon>
        <taxon>Gammaproteobacteria</taxon>
        <taxon>Pseudomonadales</taxon>
        <taxon>Pseudomonadaceae</taxon>
        <taxon>Ectopseudomonas</taxon>
    </lineage>
</organism>
<reference evidence="1 2" key="1">
    <citation type="submission" date="2019-01" db="EMBL/GenBank/DDBJ databases">
        <title>Whole genome shotgun sequencing of Pseudomonas spp. isolated by its ability to degrade furfural.</title>
        <authorList>
            <person name="Donoso R."/>
            <person name="Farkas C."/>
            <person name="Villegas P."/>
            <person name="Gonzales-Toro F."/>
            <person name="Guajardo-Parra M."/>
            <person name="Araya-Nail M."/>
            <person name="Morgante V."/>
            <person name="Perez-Pantoja D."/>
        </authorList>
    </citation>
    <scope>NUCLEOTIDE SEQUENCE [LARGE SCALE GENOMIC DNA]</scope>
    <source>
        <strain evidence="1 2">VN231</strain>
    </source>
</reference>
<evidence type="ECO:0000313" key="2">
    <source>
        <dbReference type="Proteomes" id="UP000317327"/>
    </source>
</evidence>
<proteinExistence type="predicted"/>
<evidence type="ECO:0000313" key="1">
    <source>
        <dbReference type="EMBL" id="TRO19621.1"/>
    </source>
</evidence>
<comment type="caution">
    <text evidence="1">The sequence shown here is derived from an EMBL/GenBank/DDBJ whole genome shotgun (WGS) entry which is preliminary data.</text>
</comment>